<feature type="domain" description="Cytochrome c" evidence="4">
    <location>
        <begin position="37"/>
        <end position="129"/>
    </location>
</feature>
<dbReference type="RefSeq" id="WP_078424692.1">
    <property type="nucleotide sequence ID" value="NZ_CP017258.1"/>
</dbReference>
<sequence>MKIVFVFFAFLHFCFGTDFITKKEYAKMLYSNPRGIGCNLCHGQNGEGMVIAKYKTQDKKTKQLIPKELTSPSINDVEFDCFKNTLKKTSLNFICKGVVKKTRSDSIMPSYFLTDDEIKILYEYVVNLKDKK</sequence>
<keyword evidence="1" id="KW-0349">Heme</keyword>
<dbReference type="Pfam" id="PF00034">
    <property type="entry name" value="Cytochrom_C"/>
    <property type="match status" value="1"/>
</dbReference>
<evidence type="ECO:0000256" key="2">
    <source>
        <dbReference type="ARBA" id="ARBA00022723"/>
    </source>
</evidence>
<evidence type="ECO:0000313" key="5">
    <source>
        <dbReference type="EMBL" id="AQW88132.1"/>
    </source>
</evidence>
<dbReference type="GO" id="GO:0020037">
    <property type="term" value="F:heme binding"/>
    <property type="evidence" value="ECO:0007669"/>
    <property type="project" value="InterPro"/>
</dbReference>
<dbReference type="EMBL" id="CP017258">
    <property type="protein sequence ID" value="AQW88132.1"/>
    <property type="molecule type" value="Genomic_DNA"/>
</dbReference>
<evidence type="ECO:0000313" key="6">
    <source>
        <dbReference type="Proteomes" id="UP000190868"/>
    </source>
</evidence>
<dbReference type="InterPro" id="IPR009056">
    <property type="entry name" value="Cyt_c-like_dom"/>
</dbReference>
<name>A0A1S6U8Z0_9BACT</name>
<keyword evidence="3" id="KW-0408">Iron</keyword>
<dbReference type="AlphaFoldDB" id="A0A1S6U8Z0"/>
<accession>A0A1S6U8Z0</accession>
<gene>
    <name evidence="5" type="primary">cccE</name>
    <name evidence="5" type="ORF">CPIN18021_1338</name>
</gene>
<keyword evidence="6" id="KW-1185">Reference proteome</keyword>
<proteinExistence type="predicted"/>
<organism evidence="5 6">
    <name type="scientific">Campylobacter pinnipediorum subsp. caledonicus</name>
    <dbReference type="NCBI Taxonomy" id="1874362"/>
    <lineage>
        <taxon>Bacteria</taxon>
        <taxon>Pseudomonadati</taxon>
        <taxon>Campylobacterota</taxon>
        <taxon>Epsilonproteobacteria</taxon>
        <taxon>Campylobacterales</taxon>
        <taxon>Campylobacteraceae</taxon>
        <taxon>Campylobacter</taxon>
    </lineage>
</organism>
<evidence type="ECO:0000259" key="4">
    <source>
        <dbReference type="Pfam" id="PF00034"/>
    </source>
</evidence>
<keyword evidence="2" id="KW-0479">Metal-binding</keyword>
<dbReference type="Proteomes" id="UP000190868">
    <property type="component" value="Chromosome"/>
</dbReference>
<dbReference type="SUPFAM" id="SSF46626">
    <property type="entry name" value="Cytochrome c"/>
    <property type="match status" value="1"/>
</dbReference>
<protein>
    <submittedName>
        <fullName evidence="5">Periplasmic monoheme cytochrome c</fullName>
    </submittedName>
</protein>
<dbReference type="InterPro" id="IPR036909">
    <property type="entry name" value="Cyt_c-like_dom_sf"/>
</dbReference>
<evidence type="ECO:0000256" key="3">
    <source>
        <dbReference type="ARBA" id="ARBA00023004"/>
    </source>
</evidence>
<reference evidence="6" key="1">
    <citation type="submission" date="2016-09" db="EMBL/GenBank/DDBJ databases">
        <title>Comparative genomics of the Campylobacter concisus group.</title>
        <authorList>
            <person name="Miller W.G."/>
            <person name="Yee E."/>
            <person name="Chapman M.H."/>
            <person name="Huynh S."/>
            <person name="Bono J.L."/>
            <person name="On S.L.W."/>
            <person name="StLeger J."/>
            <person name="Foster G."/>
            <person name="Parker C.T."/>
        </authorList>
    </citation>
    <scope>NUCLEOTIDE SEQUENCE [LARGE SCALE GENOMIC DNA]</scope>
    <source>
        <strain evidence="6">RM18021</strain>
    </source>
</reference>
<evidence type="ECO:0000256" key="1">
    <source>
        <dbReference type="ARBA" id="ARBA00022617"/>
    </source>
</evidence>
<dbReference type="GO" id="GO:0009055">
    <property type="term" value="F:electron transfer activity"/>
    <property type="evidence" value="ECO:0007669"/>
    <property type="project" value="InterPro"/>
</dbReference>
<dbReference type="Gene3D" id="1.10.760.10">
    <property type="entry name" value="Cytochrome c-like domain"/>
    <property type="match status" value="1"/>
</dbReference>